<name>A0A8H4PL80_9HYPO</name>
<feature type="domain" description="Protein kinase" evidence="1">
    <location>
        <begin position="158"/>
        <end position="350"/>
    </location>
</feature>
<keyword evidence="2" id="KW-0808">Transferase</keyword>
<dbReference type="GO" id="GO:0005524">
    <property type="term" value="F:ATP binding"/>
    <property type="evidence" value="ECO:0007669"/>
    <property type="project" value="InterPro"/>
</dbReference>
<organism evidence="2 3">
    <name type="scientific">Fusarium albosuccineum</name>
    <dbReference type="NCBI Taxonomy" id="1237068"/>
    <lineage>
        <taxon>Eukaryota</taxon>
        <taxon>Fungi</taxon>
        <taxon>Dikarya</taxon>
        <taxon>Ascomycota</taxon>
        <taxon>Pezizomycotina</taxon>
        <taxon>Sordariomycetes</taxon>
        <taxon>Hypocreomycetidae</taxon>
        <taxon>Hypocreales</taxon>
        <taxon>Nectriaceae</taxon>
        <taxon>Fusarium</taxon>
        <taxon>Fusarium decemcellulare species complex</taxon>
    </lineage>
</organism>
<protein>
    <submittedName>
        <fullName evidence="2">Serine threonine kinase</fullName>
    </submittedName>
</protein>
<dbReference type="Pfam" id="PF00069">
    <property type="entry name" value="Pkinase"/>
    <property type="match status" value="1"/>
</dbReference>
<proteinExistence type="predicted"/>
<evidence type="ECO:0000313" key="3">
    <source>
        <dbReference type="Proteomes" id="UP000554235"/>
    </source>
</evidence>
<sequence length="350" mass="39927">PYYISELINNTIEGARYDIDFTQVHETEQDCTVAIRSTCGQIFYCYICPSQFLRSPTVAKQYFKCLELFRSGEEEIDDFDEQDAYDWLLAAFEPVILPLTASSDPCVVERPTLAQYIFPQRVYNCALAAVDDELQPRQLDTSPGWDSPIVKVDKNRLAELDQWTRTYAPSDVQLCYDRPEETLIRPPGRVIVKDLDGQPVDCFYKMFRHEQTARKELDVLKQIVQAQIPPPPETYICRLHGVVRNEIGLLGMLFIRIDQKCMLSEPQAATSSAELRQRWASQISRTLDKLHNNGIIWGDAKASNILIDKNDDAWIIDFGGSYTPGWVDEDKSGTLEGDKQGLAKIMDILN</sequence>
<dbReference type="EMBL" id="JAADYS010000423">
    <property type="protein sequence ID" value="KAF4469892.1"/>
    <property type="molecule type" value="Genomic_DNA"/>
</dbReference>
<dbReference type="AlphaFoldDB" id="A0A8H4PL80"/>
<dbReference type="SUPFAM" id="SSF56112">
    <property type="entry name" value="Protein kinase-like (PK-like)"/>
    <property type="match status" value="1"/>
</dbReference>
<dbReference type="InterPro" id="IPR000719">
    <property type="entry name" value="Prot_kinase_dom"/>
</dbReference>
<evidence type="ECO:0000313" key="2">
    <source>
        <dbReference type="EMBL" id="KAF4469892.1"/>
    </source>
</evidence>
<evidence type="ECO:0000259" key="1">
    <source>
        <dbReference type="PROSITE" id="PS50011"/>
    </source>
</evidence>
<comment type="caution">
    <text evidence="2">The sequence shown here is derived from an EMBL/GenBank/DDBJ whole genome shotgun (WGS) entry which is preliminary data.</text>
</comment>
<dbReference type="GO" id="GO:0004672">
    <property type="term" value="F:protein kinase activity"/>
    <property type="evidence" value="ECO:0007669"/>
    <property type="project" value="InterPro"/>
</dbReference>
<dbReference type="Gene3D" id="1.10.510.10">
    <property type="entry name" value="Transferase(Phosphotransferase) domain 1"/>
    <property type="match status" value="1"/>
</dbReference>
<dbReference type="OrthoDB" id="4062651at2759"/>
<feature type="non-terminal residue" evidence="2">
    <location>
        <position position="1"/>
    </location>
</feature>
<reference evidence="2 3" key="1">
    <citation type="submission" date="2020-01" db="EMBL/GenBank/DDBJ databases">
        <title>Identification and distribution of gene clusters putatively required for synthesis of sphingolipid metabolism inhibitors in phylogenetically diverse species of the filamentous fungus Fusarium.</title>
        <authorList>
            <person name="Kim H.-S."/>
            <person name="Busman M."/>
            <person name="Brown D.W."/>
            <person name="Divon H."/>
            <person name="Uhlig S."/>
            <person name="Proctor R.H."/>
        </authorList>
    </citation>
    <scope>NUCLEOTIDE SEQUENCE [LARGE SCALE GENOMIC DNA]</scope>
    <source>
        <strain evidence="2 3">NRRL 20459</strain>
    </source>
</reference>
<dbReference type="PROSITE" id="PS50011">
    <property type="entry name" value="PROTEIN_KINASE_DOM"/>
    <property type="match status" value="1"/>
</dbReference>
<accession>A0A8H4PL80</accession>
<dbReference type="Proteomes" id="UP000554235">
    <property type="component" value="Unassembled WGS sequence"/>
</dbReference>
<keyword evidence="3" id="KW-1185">Reference proteome</keyword>
<dbReference type="InterPro" id="IPR011009">
    <property type="entry name" value="Kinase-like_dom_sf"/>
</dbReference>
<gene>
    <name evidence="2" type="ORF">FALBO_3201</name>
</gene>
<keyword evidence="2" id="KW-0418">Kinase</keyword>